<feature type="transmembrane region" description="Helical" evidence="2">
    <location>
        <begin position="265"/>
        <end position="287"/>
    </location>
</feature>
<evidence type="ECO:0000313" key="3">
    <source>
        <dbReference type="EMBL" id="KAJ9157866.1"/>
    </source>
</evidence>
<organism evidence="3 4">
    <name type="scientific">Pleurostoma richardsiae</name>
    <dbReference type="NCBI Taxonomy" id="41990"/>
    <lineage>
        <taxon>Eukaryota</taxon>
        <taxon>Fungi</taxon>
        <taxon>Dikarya</taxon>
        <taxon>Ascomycota</taxon>
        <taxon>Pezizomycotina</taxon>
        <taxon>Sordariomycetes</taxon>
        <taxon>Sordariomycetidae</taxon>
        <taxon>Calosphaeriales</taxon>
        <taxon>Pleurostomataceae</taxon>
        <taxon>Pleurostoma</taxon>
    </lineage>
</organism>
<feature type="compositionally biased region" description="Polar residues" evidence="1">
    <location>
        <begin position="1"/>
        <end position="14"/>
    </location>
</feature>
<feature type="compositionally biased region" description="Basic and acidic residues" evidence="1">
    <location>
        <begin position="48"/>
        <end position="58"/>
    </location>
</feature>
<feature type="region of interest" description="Disordered" evidence="1">
    <location>
        <begin position="86"/>
        <end position="117"/>
    </location>
</feature>
<evidence type="ECO:0000313" key="4">
    <source>
        <dbReference type="Proteomes" id="UP001174694"/>
    </source>
</evidence>
<keyword evidence="4" id="KW-1185">Reference proteome</keyword>
<keyword evidence="2" id="KW-1133">Transmembrane helix</keyword>
<proteinExistence type="predicted"/>
<dbReference type="AlphaFoldDB" id="A0AA38VQZ6"/>
<dbReference type="Proteomes" id="UP001174694">
    <property type="component" value="Unassembled WGS sequence"/>
</dbReference>
<feature type="region of interest" description="Disordered" evidence="1">
    <location>
        <begin position="1"/>
        <end position="59"/>
    </location>
</feature>
<accession>A0AA38VQZ6</accession>
<evidence type="ECO:0000256" key="2">
    <source>
        <dbReference type="SAM" id="Phobius"/>
    </source>
</evidence>
<feature type="compositionally biased region" description="Polar residues" evidence="1">
    <location>
        <begin position="314"/>
        <end position="328"/>
    </location>
</feature>
<gene>
    <name evidence="3" type="ORF">NKR23_g482</name>
</gene>
<keyword evidence="2" id="KW-0812">Transmembrane</keyword>
<evidence type="ECO:0000256" key="1">
    <source>
        <dbReference type="SAM" id="MobiDB-lite"/>
    </source>
</evidence>
<dbReference type="EMBL" id="JANBVO010000001">
    <property type="protein sequence ID" value="KAJ9157866.1"/>
    <property type="molecule type" value="Genomic_DNA"/>
</dbReference>
<name>A0AA38VQZ6_9PEZI</name>
<keyword evidence="2" id="KW-0472">Membrane</keyword>
<reference evidence="3" key="1">
    <citation type="submission" date="2022-07" db="EMBL/GenBank/DDBJ databases">
        <title>Fungi with potential for degradation of polypropylene.</title>
        <authorList>
            <person name="Gostincar C."/>
        </authorList>
    </citation>
    <scope>NUCLEOTIDE SEQUENCE</scope>
    <source>
        <strain evidence="3">EXF-13308</strain>
    </source>
</reference>
<protein>
    <submittedName>
        <fullName evidence="3">Uncharacterized protein</fullName>
    </submittedName>
</protein>
<sequence length="363" mass="39869">MSGNGVESPKQPTSPYRPRHQITRSISEISSPVRLGRHHNYGNQSSQQRKDRDNDDKAAFPQSAASVLLAPVSATARTSLDVPRSEAITPNFTPSQSRRESILISSLDDPTLPSKPLSDEELRLEKEKAMGRAAGLKKSLADLSTLSAATTRRLDDTYYGVLEKLSALQSTILALKDLAASARDTTETFRIEARGLVADASSQLDAFGDFDAQEDRIEALQGRIRVGRERAQALSARVDAVRDRVEGWERADREWQERTRRRLKVGWVVTSVVILLLLLLFIGAQYAPEGVVGAGLEGATARLANETMGRIRNGNETEADNVTDNGSSWDAGGETGTQRLRETFERMRPAGEPDGVLRVFDEL</sequence>
<feature type="region of interest" description="Disordered" evidence="1">
    <location>
        <begin position="312"/>
        <end position="335"/>
    </location>
</feature>
<comment type="caution">
    <text evidence="3">The sequence shown here is derived from an EMBL/GenBank/DDBJ whole genome shotgun (WGS) entry which is preliminary data.</text>
</comment>